<feature type="region of interest" description="Disordered" evidence="1">
    <location>
        <begin position="1"/>
        <end position="25"/>
    </location>
</feature>
<evidence type="ECO:0000313" key="2">
    <source>
        <dbReference type="EMBL" id="CAF3821263.1"/>
    </source>
</evidence>
<feature type="region of interest" description="Disordered" evidence="1">
    <location>
        <begin position="372"/>
        <end position="393"/>
    </location>
</feature>
<dbReference type="EMBL" id="CAJOBG010000701">
    <property type="protein sequence ID" value="CAF3847194.1"/>
    <property type="molecule type" value="Genomic_DNA"/>
</dbReference>
<accession>A0A819EAQ0</accession>
<evidence type="ECO:0000313" key="3">
    <source>
        <dbReference type="EMBL" id="CAF3847194.1"/>
    </source>
</evidence>
<feature type="compositionally biased region" description="Polar residues" evidence="1">
    <location>
        <begin position="1"/>
        <end position="11"/>
    </location>
</feature>
<name>A0A819EAQ0_9BILA</name>
<reference evidence="3" key="1">
    <citation type="submission" date="2021-02" db="EMBL/GenBank/DDBJ databases">
        <authorList>
            <person name="Nowell W R."/>
        </authorList>
    </citation>
    <scope>NUCLEOTIDE SEQUENCE</scope>
</reference>
<evidence type="ECO:0000256" key="1">
    <source>
        <dbReference type="SAM" id="MobiDB-lite"/>
    </source>
</evidence>
<feature type="region of interest" description="Disordered" evidence="1">
    <location>
        <begin position="310"/>
        <end position="335"/>
    </location>
</feature>
<comment type="caution">
    <text evidence="3">The sequence shown here is derived from an EMBL/GenBank/DDBJ whole genome shotgun (WGS) entry which is preliminary data.</text>
</comment>
<feature type="compositionally biased region" description="Basic residues" evidence="1">
    <location>
        <begin position="372"/>
        <end position="383"/>
    </location>
</feature>
<dbReference type="AlphaFoldDB" id="A0A819EAQ0"/>
<dbReference type="Proteomes" id="UP000663866">
    <property type="component" value="Unassembled WGS sequence"/>
</dbReference>
<feature type="compositionally biased region" description="Polar residues" evidence="1">
    <location>
        <begin position="310"/>
        <end position="328"/>
    </location>
</feature>
<protein>
    <submittedName>
        <fullName evidence="3">Uncharacterized protein</fullName>
    </submittedName>
</protein>
<dbReference type="Proteomes" id="UP000663842">
    <property type="component" value="Unassembled WGS sequence"/>
</dbReference>
<gene>
    <name evidence="3" type="ORF">OVN521_LOCUS6631</name>
    <name evidence="2" type="ORF">UXM345_LOCUS6004</name>
</gene>
<sequence length="393" mass="44475">MELVSVVNQTGRPKRKKNCSSSKSSPVHVLKDITNNLTAISPRFDASSTKITNEIVCRDEYPSENTTECSAIEIPILCSSITIDRPISSNNISFAQVEQNINSTNSTETLFIASGMREETFTFELPDMPMNIWDDVYAEEDYFTSSTSIESIEIDSIDLTTTTSIDEASPQLTLNNTRATDSNVDDLSILMTNIDEYSDEIIIPNGFKRKARNSPKRIRRKVIVLDYVTNGSYSNSFEELCVWLLSVLHDGFVVALKDIAEQHEDILNRHQEKIILHILRTTSIRDRLMNKFGDRLYFDKLSNYPEVKYSDSNVTSTPTGRRLSSATVKSDDDQSMIQSPYAHSTPISNQVKNEFTWPSFVENALAPITSTPRRRPQFRKCFGKKTSSQPNMN</sequence>
<keyword evidence="4" id="KW-1185">Reference proteome</keyword>
<proteinExistence type="predicted"/>
<organism evidence="3 4">
    <name type="scientific">Rotaria magnacalcarata</name>
    <dbReference type="NCBI Taxonomy" id="392030"/>
    <lineage>
        <taxon>Eukaryota</taxon>
        <taxon>Metazoa</taxon>
        <taxon>Spiralia</taxon>
        <taxon>Gnathifera</taxon>
        <taxon>Rotifera</taxon>
        <taxon>Eurotatoria</taxon>
        <taxon>Bdelloidea</taxon>
        <taxon>Philodinida</taxon>
        <taxon>Philodinidae</taxon>
        <taxon>Rotaria</taxon>
    </lineage>
</organism>
<dbReference type="EMBL" id="CAJOBF010000461">
    <property type="protein sequence ID" value="CAF3821263.1"/>
    <property type="molecule type" value="Genomic_DNA"/>
</dbReference>
<evidence type="ECO:0000313" key="4">
    <source>
        <dbReference type="Proteomes" id="UP000663866"/>
    </source>
</evidence>